<accession>A0A125RM53</accession>
<dbReference type="RefSeq" id="WP_178082467.1">
    <property type="nucleotide sequence ID" value="NZ_CP025542.1"/>
</dbReference>
<feature type="domain" description="Hypersensitivity response secretion-like HrpJ" evidence="1">
    <location>
        <begin position="51"/>
        <end position="217"/>
    </location>
</feature>
<dbReference type="NCBIfam" id="TIGR02511">
    <property type="entry name" value="type_III_tyeA"/>
    <property type="match status" value="1"/>
</dbReference>
<dbReference type="GO" id="GO:0019867">
    <property type="term" value="C:outer membrane"/>
    <property type="evidence" value="ECO:0007669"/>
    <property type="project" value="InterPro"/>
</dbReference>
<gene>
    <name evidence="2" type="primary">rspJ</name>
</gene>
<dbReference type="AlphaFoldDB" id="A0A125RM53"/>
<dbReference type="InterPro" id="IPR010812">
    <property type="entry name" value="HrpJ-like"/>
</dbReference>
<sequence length="380" mass="41513">MLTAIMKVEAPTNARIAVNLAQAASAVVGMGKPVESFQAVQSNSMEEVGMTFSHHVERNTKALSQRRIRNARSEVGQVRVETREQLEEWYDQLGHPGKQSLGAMAAQAGLLLCGEPVLEEVVQSTGGDPARTDLILQQTLRDAEVQGRLVEAQRARDYLQLLRERYGAQIQAGMNIAEALRAAGGDPELRQAVRRLYYDTVVLKQSLPTMMQALLGLFGEAAFVPGLDMMRRALADDIAAHTPSRPTALLRTLLIGLAASTQLGSVLHSCRRLLEQLAYSCPASQLTAVLLLQRMLGFVSSGLSAAEVRRIGRELGGDQERDQLVSLNGLYPLLKRLPLPLWRDGKSRQTALKNLLVLLDERSRGEPRSQTAAPVIGARS</sequence>
<proteinExistence type="predicted"/>
<evidence type="ECO:0000313" key="2">
    <source>
        <dbReference type="EMBL" id="AMD40272.1"/>
    </source>
</evidence>
<dbReference type="GO" id="GO:0046903">
    <property type="term" value="P:secretion"/>
    <property type="evidence" value="ECO:0007669"/>
    <property type="project" value="InterPro"/>
</dbReference>
<dbReference type="Gene3D" id="1.10.150.630">
    <property type="match status" value="1"/>
</dbReference>
<protein>
    <submittedName>
        <fullName evidence="2">RspJ</fullName>
    </submittedName>
</protein>
<reference evidence="2" key="1">
    <citation type="submission" date="2015-08" db="EMBL/GenBank/DDBJ databases">
        <title>Identification and characterization of a type III secretion system in Pseudomonas fluorescens 2P24.</title>
        <authorList>
            <person name="Wei H.-L."/>
        </authorList>
    </citation>
    <scope>NUCLEOTIDE SEQUENCE</scope>
    <source>
        <strain evidence="2">2P24</strain>
    </source>
</reference>
<dbReference type="EMBL" id="KT582783">
    <property type="protein sequence ID" value="AMD40272.1"/>
    <property type="molecule type" value="Genomic_DNA"/>
</dbReference>
<name>A0A125RM53_PSEFL</name>
<evidence type="ECO:0000259" key="1">
    <source>
        <dbReference type="Pfam" id="PF07201"/>
    </source>
</evidence>
<dbReference type="SUPFAM" id="SSF140591">
    <property type="entry name" value="Type III secretion system domain"/>
    <property type="match status" value="1"/>
</dbReference>
<dbReference type="Pfam" id="PF07201">
    <property type="entry name" value="HrpJ"/>
    <property type="match status" value="1"/>
</dbReference>
<organism evidence="2">
    <name type="scientific">Pseudomonas fluorescens</name>
    <dbReference type="NCBI Taxonomy" id="294"/>
    <lineage>
        <taxon>Bacteria</taxon>
        <taxon>Pseudomonadati</taxon>
        <taxon>Pseudomonadota</taxon>
        <taxon>Gammaproteobacteria</taxon>
        <taxon>Pseudomonadales</taxon>
        <taxon>Pseudomonadaceae</taxon>
        <taxon>Pseudomonas</taxon>
    </lineage>
</organism>
<dbReference type="InterPro" id="IPR013351">
    <property type="entry name" value="T3SS_TyeA-rel"/>
</dbReference>